<dbReference type="EMBL" id="CP137624">
    <property type="protein sequence ID" value="WPK11412.1"/>
    <property type="molecule type" value="Genomic_DNA"/>
</dbReference>
<dbReference type="NCBIfam" id="TIGR02887">
    <property type="entry name" value="spore_ger_x_C"/>
    <property type="match status" value="1"/>
</dbReference>
<keyword evidence="4" id="KW-0732">Signal</keyword>
<evidence type="ECO:0000259" key="9">
    <source>
        <dbReference type="Pfam" id="PF25198"/>
    </source>
</evidence>
<keyword evidence="7" id="KW-0449">Lipoprotein</keyword>
<accession>A0ABZ0RT62</accession>
<dbReference type="Pfam" id="PF05504">
    <property type="entry name" value="Spore_GerAC"/>
    <property type="match status" value="1"/>
</dbReference>
<dbReference type="InterPro" id="IPR038501">
    <property type="entry name" value="Spore_GerAC_C_sf"/>
</dbReference>
<dbReference type="PANTHER" id="PTHR35789">
    <property type="entry name" value="SPORE GERMINATION PROTEIN B3"/>
    <property type="match status" value="1"/>
</dbReference>
<dbReference type="PROSITE" id="PS51257">
    <property type="entry name" value="PROKAR_LIPOPROTEIN"/>
    <property type="match status" value="1"/>
</dbReference>
<dbReference type="Pfam" id="PF25198">
    <property type="entry name" value="Spore_GerAC_N"/>
    <property type="match status" value="1"/>
</dbReference>
<dbReference type="Gene3D" id="3.30.300.210">
    <property type="entry name" value="Nutrient germinant receptor protein C, domain 3"/>
    <property type="match status" value="1"/>
</dbReference>
<name>A0ABZ0RT62_9BACI</name>
<dbReference type="Proteomes" id="UP001322664">
    <property type="component" value="Chromosome"/>
</dbReference>
<keyword evidence="6" id="KW-0564">Palmitate</keyword>
<keyword evidence="3" id="KW-0309">Germination</keyword>
<dbReference type="PANTHER" id="PTHR35789:SF1">
    <property type="entry name" value="SPORE GERMINATION PROTEIN B3"/>
    <property type="match status" value="1"/>
</dbReference>
<evidence type="ECO:0000313" key="10">
    <source>
        <dbReference type="EMBL" id="WPK11412.1"/>
    </source>
</evidence>
<reference evidence="10 11" key="1">
    <citation type="submission" date="2023-09" db="EMBL/GenBank/DDBJ databases">
        <authorList>
            <person name="Page C.A."/>
            <person name="Perez-Diaz I.M."/>
        </authorList>
    </citation>
    <scope>NUCLEOTIDE SEQUENCE [LARGE SCALE GENOMIC DNA]</scope>
    <source>
        <strain evidence="10 11">Ll15</strain>
    </source>
</reference>
<evidence type="ECO:0000256" key="5">
    <source>
        <dbReference type="ARBA" id="ARBA00023136"/>
    </source>
</evidence>
<evidence type="ECO:0000256" key="3">
    <source>
        <dbReference type="ARBA" id="ARBA00022544"/>
    </source>
</evidence>
<dbReference type="InterPro" id="IPR057336">
    <property type="entry name" value="GerAC_N"/>
</dbReference>
<dbReference type="InterPro" id="IPR008844">
    <property type="entry name" value="Spore_GerAC-like"/>
</dbReference>
<keyword evidence="5" id="KW-0472">Membrane</keyword>
<evidence type="ECO:0000256" key="6">
    <source>
        <dbReference type="ARBA" id="ARBA00023139"/>
    </source>
</evidence>
<organism evidence="10 11">
    <name type="scientific">Lysinibacillus louembei</name>
    <dbReference type="NCBI Taxonomy" id="1470088"/>
    <lineage>
        <taxon>Bacteria</taxon>
        <taxon>Bacillati</taxon>
        <taxon>Bacillota</taxon>
        <taxon>Bacilli</taxon>
        <taxon>Bacillales</taxon>
        <taxon>Bacillaceae</taxon>
        <taxon>Lysinibacillus</taxon>
    </lineage>
</organism>
<gene>
    <name evidence="10" type="ORF">R6U77_16185</name>
</gene>
<evidence type="ECO:0000313" key="11">
    <source>
        <dbReference type="Proteomes" id="UP001322664"/>
    </source>
</evidence>
<dbReference type="InterPro" id="IPR046953">
    <property type="entry name" value="Spore_GerAC-like_C"/>
</dbReference>
<evidence type="ECO:0000256" key="7">
    <source>
        <dbReference type="ARBA" id="ARBA00023288"/>
    </source>
</evidence>
<comment type="subcellular location">
    <subcellularLocation>
        <location evidence="1">Membrane</location>
        <topology evidence="1">Lipid-anchor</topology>
    </subcellularLocation>
</comment>
<keyword evidence="11" id="KW-1185">Reference proteome</keyword>
<protein>
    <submittedName>
        <fullName evidence="10">Ger(X)C family spore germination protein</fullName>
    </submittedName>
</protein>
<feature type="domain" description="Spore germination GerAC-like C-terminal" evidence="8">
    <location>
        <begin position="200"/>
        <end position="347"/>
    </location>
</feature>
<feature type="domain" description="Spore germination protein N-terminal" evidence="9">
    <location>
        <begin position="21"/>
        <end position="188"/>
    </location>
</feature>
<proteinExistence type="inferred from homology"/>
<evidence type="ECO:0000259" key="8">
    <source>
        <dbReference type="Pfam" id="PF05504"/>
    </source>
</evidence>
<evidence type="ECO:0000256" key="4">
    <source>
        <dbReference type="ARBA" id="ARBA00022729"/>
    </source>
</evidence>
<sequence length="348" mass="40030">MKIKRLCLLLIPVLLLAGCWDIKDINKRFFPLIVAISKENDEAYTITLQMPIPQNVNEASRTVTVKANSIGSALEQVQLDAEDVIDYSQTQLIFIQSNLAKEQQAMQKLIHFVMNAKEIPSRALLAITDENVEDLLKDINQKLGIQTSSIYDYFNKGYDWAPEIFSIPIWKAYQSLFFHTQDLAIPVASAGKDTVLTFEGLDVFRKGEKMERISTAESLLLNMVQNKNEGGTVESLESADIHIINSSVKKHATMKNKRPVLSVDLHLTMRILEKKQDISDKHIQQQLQQRLEQRFHTLLQRLQEAHTDIFGFGQQFRQFIPYKELKNWRTTYYPNLQVDFNVSTTITQ</sequence>
<comment type="similarity">
    <text evidence="2">Belongs to the GerABKC lipoprotein family.</text>
</comment>
<evidence type="ECO:0000256" key="1">
    <source>
        <dbReference type="ARBA" id="ARBA00004635"/>
    </source>
</evidence>
<evidence type="ECO:0000256" key="2">
    <source>
        <dbReference type="ARBA" id="ARBA00007886"/>
    </source>
</evidence>
<dbReference type="RefSeq" id="WP_319836451.1">
    <property type="nucleotide sequence ID" value="NZ_CP137624.1"/>
</dbReference>